<sequence>MPVTSTTATSETNTAVRRRPARCAHGGSGVVRKRLRTPACLEYATPRASETNDAMQTPNTANTGVRNWATRTPERSSITSLPAIAQMTTRNDVGKISVKKAAIGVRQ</sequence>
<proteinExistence type="predicted"/>
<accession>A0A6J7F242</accession>
<dbReference type="AlphaFoldDB" id="A0A6J7F242"/>
<reference evidence="2" key="1">
    <citation type="submission" date="2020-05" db="EMBL/GenBank/DDBJ databases">
        <authorList>
            <person name="Chiriac C."/>
            <person name="Salcher M."/>
            <person name="Ghai R."/>
            <person name="Kavagutti S V."/>
        </authorList>
    </citation>
    <scope>NUCLEOTIDE SEQUENCE</scope>
</reference>
<evidence type="ECO:0000313" key="2">
    <source>
        <dbReference type="EMBL" id="CAB4887768.1"/>
    </source>
</evidence>
<protein>
    <submittedName>
        <fullName evidence="2">Unannotated protein</fullName>
    </submittedName>
</protein>
<feature type="compositionally biased region" description="Polar residues" evidence="1">
    <location>
        <begin position="48"/>
        <end position="65"/>
    </location>
</feature>
<evidence type="ECO:0000256" key="1">
    <source>
        <dbReference type="SAM" id="MobiDB-lite"/>
    </source>
</evidence>
<name>A0A6J7F242_9ZZZZ</name>
<feature type="compositionally biased region" description="Low complexity" evidence="1">
    <location>
        <begin position="1"/>
        <end position="15"/>
    </location>
</feature>
<feature type="region of interest" description="Disordered" evidence="1">
    <location>
        <begin position="1"/>
        <end position="30"/>
    </location>
</feature>
<gene>
    <name evidence="2" type="ORF">UFOPK3402_02084</name>
</gene>
<feature type="region of interest" description="Disordered" evidence="1">
    <location>
        <begin position="43"/>
        <end position="79"/>
    </location>
</feature>
<dbReference type="EMBL" id="CAFBLS010000358">
    <property type="protein sequence ID" value="CAB4887768.1"/>
    <property type="molecule type" value="Genomic_DNA"/>
</dbReference>
<organism evidence="2">
    <name type="scientific">freshwater metagenome</name>
    <dbReference type="NCBI Taxonomy" id="449393"/>
    <lineage>
        <taxon>unclassified sequences</taxon>
        <taxon>metagenomes</taxon>
        <taxon>ecological metagenomes</taxon>
    </lineage>
</organism>